<dbReference type="AlphaFoldDB" id="A0A839H8G1"/>
<dbReference type="Pfam" id="PF00211">
    <property type="entry name" value="Guanylate_cyc"/>
    <property type="match status" value="1"/>
</dbReference>
<dbReference type="SUPFAM" id="SSF55073">
    <property type="entry name" value="Nucleotide cyclase"/>
    <property type="match status" value="1"/>
</dbReference>
<proteinExistence type="predicted"/>
<dbReference type="PROSITE" id="PS50125">
    <property type="entry name" value="GUANYLATE_CYCLASE_2"/>
    <property type="match status" value="1"/>
</dbReference>
<accession>A0A839H8G1</accession>
<dbReference type="EMBL" id="JABVCQ010000003">
    <property type="protein sequence ID" value="MBB1124900.1"/>
    <property type="molecule type" value="Genomic_DNA"/>
</dbReference>
<comment type="caution">
    <text evidence="3">The sequence shown here is derived from an EMBL/GenBank/DDBJ whole genome shotgun (WGS) entry which is preliminary data.</text>
</comment>
<dbReference type="InterPro" id="IPR029787">
    <property type="entry name" value="Nucleotide_cyclase"/>
</dbReference>
<dbReference type="InterPro" id="IPR001054">
    <property type="entry name" value="A/G_cyclase"/>
</dbReference>
<evidence type="ECO:0000313" key="3">
    <source>
        <dbReference type="EMBL" id="MBB1124900.1"/>
    </source>
</evidence>
<feature type="transmembrane region" description="Helical" evidence="1">
    <location>
        <begin position="12"/>
        <end position="32"/>
    </location>
</feature>
<dbReference type="GO" id="GO:0004016">
    <property type="term" value="F:adenylate cyclase activity"/>
    <property type="evidence" value="ECO:0007669"/>
    <property type="project" value="UniProtKB-ARBA"/>
</dbReference>
<dbReference type="RefSeq" id="WP_182582012.1">
    <property type="nucleotide sequence ID" value="NZ_JABVCQ010000003.1"/>
</dbReference>
<keyword evidence="1" id="KW-1133">Transmembrane helix</keyword>
<dbReference type="GO" id="GO:0006171">
    <property type="term" value="P:cAMP biosynthetic process"/>
    <property type="evidence" value="ECO:0007669"/>
    <property type="project" value="TreeGrafter"/>
</dbReference>
<dbReference type="CDD" id="cd07302">
    <property type="entry name" value="CHD"/>
    <property type="match status" value="1"/>
</dbReference>
<protein>
    <submittedName>
        <fullName evidence="3">Adenylate/guanylate cyclase domain-containing protein</fullName>
    </submittedName>
</protein>
<dbReference type="SMART" id="SM00044">
    <property type="entry name" value="CYCc"/>
    <property type="match status" value="1"/>
</dbReference>
<sequence>MTTARRCSRLRQWLIVLILPLVVVSAALWVEWDEPPLRTRLRDIAFDQLQRIYPNTFEPDLPVRVVAIDEASLQHFGQWPWPRNRIAALVERLFDLGADTIAFDILFFEPDRTDPQQLAALWPAHPDLQRQLRALPSHDAQLAASFTRGKVVLSTSLDVEATAATQRSVVRPNIAVWNNAQQWLPHYDGELAILPQLKTAAAGIGFTTMRPREDESFSRALPLLHYIQNNLYPALGLAAFWIYYSPDSRLDVTAIDNYGLDGLMLDSDFIPCGLDGSVHLHYRRLQQERYLSAQAVLSGTIPKREIAGHLIFIAATAEKLGDMFYNPFGERVPGVEGHLQLVEQIITGQLLLPLEAGRGLFIAVLLITWLALAVLLRYLKPIWAVLFTVLVLTSLFGTAAWLLIAQQRLWDPLYPALAISALFFAIAVPRYVQTEQERRWIYNAFSRYVSPNRVKCLQADPQLLELGGVYRECSFVMTDLQGFTSLIEKHEPTLLAARLNDYLDGMIQIAFRHDGTLDRIVGDAVAVMFSAPVMQPDHAARALTCALEMERFARAFSNSQQQQGLPFGLTRIGVHTGMVMVGNFGGKAILDYRALGDAINTAARLETLNAHLGTHICVSGATLAQTQQPARPVGQIILKGKTEPITIHEPLGCRELPDAAVREYLAAYTLLEAAAPEALAAFTQLTAQYPEDPLARFHAQRLQAGEVGALIVMTKK</sequence>
<dbReference type="InterPro" id="IPR007890">
    <property type="entry name" value="CHASE2"/>
</dbReference>
<feature type="transmembrane region" description="Helical" evidence="1">
    <location>
        <begin position="383"/>
        <end position="406"/>
    </location>
</feature>
<keyword evidence="4" id="KW-1185">Reference proteome</keyword>
<organism evidence="3 4">
    <name type="scientific">Thiospirillum jenense</name>
    <dbReference type="NCBI Taxonomy" id="1653858"/>
    <lineage>
        <taxon>Bacteria</taxon>
        <taxon>Pseudomonadati</taxon>
        <taxon>Pseudomonadota</taxon>
        <taxon>Gammaproteobacteria</taxon>
        <taxon>Chromatiales</taxon>
        <taxon>Chromatiaceae</taxon>
        <taxon>Thiospirillum</taxon>
    </lineage>
</organism>
<dbReference type="Proteomes" id="UP000548632">
    <property type="component" value="Unassembled WGS sequence"/>
</dbReference>
<feature type="transmembrane region" description="Helical" evidence="1">
    <location>
        <begin position="359"/>
        <end position="376"/>
    </location>
</feature>
<evidence type="ECO:0000256" key="1">
    <source>
        <dbReference type="SAM" id="Phobius"/>
    </source>
</evidence>
<feature type="transmembrane region" description="Helical" evidence="1">
    <location>
        <begin position="412"/>
        <end position="432"/>
    </location>
</feature>
<dbReference type="InterPro" id="IPR050697">
    <property type="entry name" value="Adenylyl/Guanylyl_Cyclase_3/4"/>
</dbReference>
<dbReference type="PANTHER" id="PTHR43081:SF20">
    <property type="entry name" value="TWO-COMPONENT RESPONSE REGULATOR"/>
    <property type="match status" value="1"/>
</dbReference>
<dbReference type="Gene3D" id="3.30.70.1230">
    <property type="entry name" value="Nucleotide cyclase"/>
    <property type="match status" value="1"/>
</dbReference>
<evidence type="ECO:0000313" key="4">
    <source>
        <dbReference type="Proteomes" id="UP000548632"/>
    </source>
</evidence>
<dbReference type="PANTHER" id="PTHR43081">
    <property type="entry name" value="ADENYLATE CYCLASE, TERMINAL-DIFFERENTIATION SPECIFIC-RELATED"/>
    <property type="match status" value="1"/>
</dbReference>
<keyword evidence="1" id="KW-0472">Membrane</keyword>
<dbReference type="Pfam" id="PF05226">
    <property type="entry name" value="CHASE2"/>
    <property type="match status" value="1"/>
</dbReference>
<feature type="domain" description="Guanylate cyclase" evidence="2">
    <location>
        <begin position="474"/>
        <end position="606"/>
    </location>
</feature>
<dbReference type="SMART" id="SM01080">
    <property type="entry name" value="CHASE2"/>
    <property type="match status" value="1"/>
</dbReference>
<keyword evidence="1" id="KW-0812">Transmembrane</keyword>
<name>A0A839H8G1_9GAMM</name>
<gene>
    <name evidence="3" type="ORF">HUK38_01465</name>
</gene>
<evidence type="ECO:0000259" key="2">
    <source>
        <dbReference type="PROSITE" id="PS50125"/>
    </source>
</evidence>
<dbReference type="GO" id="GO:0035556">
    <property type="term" value="P:intracellular signal transduction"/>
    <property type="evidence" value="ECO:0007669"/>
    <property type="project" value="InterPro"/>
</dbReference>
<reference evidence="3 4" key="1">
    <citation type="journal article" date="2020" name="Arch. Microbiol.">
        <title>The genome sequence of the giant phototrophic gammaproteobacterium Thiospirillum jenense gives insight into its physiological properties and phylogenetic relationships.</title>
        <authorList>
            <person name="Imhoff J.F."/>
            <person name="Meyer T.E."/>
            <person name="Kyndt J.A."/>
        </authorList>
    </citation>
    <scope>NUCLEOTIDE SEQUENCE [LARGE SCALE GENOMIC DNA]</scope>
    <source>
        <strain evidence="3 4">DSM 216</strain>
    </source>
</reference>